<dbReference type="GO" id="GO:0016787">
    <property type="term" value="F:hydrolase activity"/>
    <property type="evidence" value="ECO:0007669"/>
    <property type="project" value="UniProtKB-KW"/>
</dbReference>
<dbReference type="InterPro" id="IPR027417">
    <property type="entry name" value="P-loop_NTPase"/>
</dbReference>
<dbReference type="CDD" id="cd00984">
    <property type="entry name" value="DnaB_C"/>
    <property type="match status" value="1"/>
</dbReference>
<keyword evidence="9" id="KW-0413">Isomerase</keyword>
<keyword evidence="6 12" id="KW-0347">Helicase</keyword>
<dbReference type="InterPro" id="IPR007693">
    <property type="entry name" value="DNA_helicase_DnaB-like_N"/>
</dbReference>
<dbReference type="SUPFAM" id="SSF48024">
    <property type="entry name" value="N-terminal domain of DnaB helicase"/>
    <property type="match status" value="1"/>
</dbReference>
<evidence type="ECO:0000256" key="9">
    <source>
        <dbReference type="ARBA" id="ARBA00023235"/>
    </source>
</evidence>
<keyword evidence="4 12" id="KW-0547">Nucleotide-binding</keyword>
<evidence type="ECO:0000256" key="11">
    <source>
        <dbReference type="NCBIfam" id="TIGR00665"/>
    </source>
</evidence>
<dbReference type="Gene3D" id="1.10.860.10">
    <property type="entry name" value="DNAb Helicase, Chain A"/>
    <property type="match status" value="1"/>
</dbReference>
<keyword evidence="16" id="KW-1185">Reference proteome</keyword>
<comment type="similarity">
    <text evidence="1 12">Belongs to the helicase family. DnaB subfamily.</text>
</comment>
<gene>
    <name evidence="15" type="primary">dnaB</name>
    <name evidence="14" type="ORF">CWC46_20185</name>
    <name evidence="15" type="ORF">Ser39006_020180</name>
</gene>
<reference evidence="15" key="2">
    <citation type="submission" date="2013-09" db="EMBL/GenBank/DDBJ databases">
        <authorList>
            <person name="Wang G."/>
            <person name="Yang Y."/>
            <person name="Su Y."/>
        </authorList>
    </citation>
    <scope>NUCLEOTIDE SEQUENCE</scope>
    <source>
        <strain evidence="15">ATCC 39006</strain>
    </source>
</reference>
<dbReference type="KEGG" id="sera:Ser39006_020180"/>
<protein>
    <recommendedName>
        <fullName evidence="11 12">Replicative DNA helicase</fullName>
        <ecNumber evidence="11 12">5.6.2.3</ecNumber>
    </recommendedName>
</protein>
<dbReference type="NCBIfam" id="NF040583">
    <property type="entry name" value="dnaB_SPI-7_type"/>
    <property type="match status" value="1"/>
</dbReference>
<dbReference type="EMBL" id="CP025084">
    <property type="protein sequence ID" value="AUH06238.1"/>
    <property type="molecule type" value="Genomic_DNA"/>
</dbReference>
<evidence type="ECO:0000256" key="2">
    <source>
        <dbReference type="ARBA" id="ARBA00022515"/>
    </source>
</evidence>
<proteinExistence type="inferred from homology"/>
<dbReference type="GO" id="GO:0043139">
    <property type="term" value="F:5'-3' DNA helicase activity"/>
    <property type="evidence" value="ECO:0007669"/>
    <property type="project" value="UniProtKB-EC"/>
</dbReference>
<evidence type="ECO:0000313" key="14">
    <source>
        <dbReference type="EMBL" id="AUH01916.1"/>
    </source>
</evidence>
<dbReference type="RefSeq" id="WP_021014737.1">
    <property type="nucleotide sequence ID" value="NZ_CP025084.1"/>
</dbReference>
<dbReference type="Pfam" id="PF00772">
    <property type="entry name" value="DnaB"/>
    <property type="match status" value="1"/>
</dbReference>
<evidence type="ECO:0000256" key="12">
    <source>
        <dbReference type="RuleBase" id="RU362085"/>
    </source>
</evidence>
<dbReference type="SUPFAM" id="SSF52540">
    <property type="entry name" value="P-loop containing nucleoside triphosphate hydrolases"/>
    <property type="match status" value="1"/>
</dbReference>
<accession>A0A2I5TNV4</accession>
<dbReference type="AlphaFoldDB" id="A0A2I5TNV4"/>
<evidence type="ECO:0000259" key="13">
    <source>
        <dbReference type="PROSITE" id="PS51199"/>
    </source>
</evidence>
<dbReference type="PROSITE" id="PS51199">
    <property type="entry name" value="SF4_HELICASE"/>
    <property type="match status" value="1"/>
</dbReference>
<evidence type="ECO:0000313" key="15">
    <source>
        <dbReference type="EMBL" id="AUH06238.1"/>
    </source>
</evidence>
<dbReference type="InterPro" id="IPR036185">
    <property type="entry name" value="DNA_heli_DnaB-like_N_sf"/>
</dbReference>
<evidence type="ECO:0000256" key="5">
    <source>
        <dbReference type="ARBA" id="ARBA00022801"/>
    </source>
</evidence>
<evidence type="ECO:0000256" key="4">
    <source>
        <dbReference type="ARBA" id="ARBA00022741"/>
    </source>
</evidence>
<dbReference type="EMBL" id="CP025085">
    <property type="protein sequence ID" value="AUH01916.1"/>
    <property type="molecule type" value="Genomic_DNA"/>
</dbReference>
<reference evidence="14 17" key="3">
    <citation type="submission" date="2017-11" db="EMBL/GenBank/DDBJ databases">
        <title>Complete genome sequence of Serratia sp. ATCC 39006 LacA.</title>
        <authorList>
            <person name="Hampton H.G."/>
            <person name="Jackson S.A."/>
            <person name="Jauregui R."/>
            <person name="Poulter G.T.M."/>
            <person name="Salmond G.P.C."/>
            <person name="Fineran P.C."/>
        </authorList>
    </citation>
    <scope>NUCLEOTIDE SEQUENCE [LARGE SCALE GENOMIC DNA]</scope>
    <source>
        <strain evidence="14 17">ATCC 39006</strain>
    </source>
</reference>
<keyword evidence="5 12" id="KW-0378">Hydrolase</keyword>
<dbReference type="Pfam" id="PF03796">
    <property type="entry name" value="DnaB_C"/>
    <property type="match status" value="1"/>
</dbReference>
<reference evidence="15" key="4">
    <citation type="submission" date="2017-11" db="EMBL/GenBank/DDBJ databases">
        <title>Complete genome sequence of Serratia sp. ATCC 39006.</title>
        <authorList>
            <person name="Hampton H.G."/>
            <person name="Jackson S.A."/>
            <person name="Jauregui R."/>
            <person name="Poulter G.T.M."/>
            <person name="Salmond G.P.C."/>
            <person name="Fineran P.C."/>
        </authorList>
    </citation>
    <scope>NUCLEOTIDE SEQUENCE</scope>
    <source>
        <strain evidence="15">ATCC 39006</strain>
    </source>
</reference>
<evidence type="ECO:0000256" key="1">
    <source>
        <dbReference type="ARBA" id="ARBA00008428"/>
    </source>
</evidence>
<organism evidence="15 16">
    <name type="scientific">Serratia sp. (strain ATCC 39006)</name>
    <name type="common">Prodigiosinella confusarubida</name>
    <dbReference type="NCBI Taxonomy" id="104623"/>
    <lineage>
        <taxon>Bacteria</taxon>
        <taxon>Pseudomonadati</taxon>
        <taxon>Pseudomonadota</taxon>
        <taxon>Gammaproteobacteria</taxon>
        <taxon>Enterobacterales</taxon>
        <taxon>Pectobacteriaceae</taxon>
        <taxon>Prodigiosinella</taxon>
    </lineage>
</organism>
<dbReference type="Proteomes" id="UP000017700">
    <property type="component" value="Chromosome"/>
</dbReference>
<dbReference type="GO" id="GO:0006269">
    <property type="term" value="P:DNA replication, synthesis of primer"/>
    <property type="evidence" value="ECO:0007669"/>
    <property type="project" value="UniProtKB-UniRule"/>
</dbReference>
<keyword evidence="8 12" id="KW-0238">DNA-binding</keyword>
<dbReference type="GO" id="GO:0003677">
    <property type="term" value="F:DNA binding"/>
    <property type="evidence" value="ECO:0007669"/>
    <property type="project" value="UniProtKB-UniRule"/>
</dbReference>
<dbReference type="GO" id="GO:0005829">
    <property type="term" value="C:cytosol"/>
    <property type="evidence" value="ECO:0007669"/>
    <property type="project" value="TreeGrafter"/>
</dbReference>
<sequence length="457" mass="50798">MKPADLDKDKLKGLVSYGAEQSILGGLMLDNDRWDDVALIISAEDFFSKAHQIYFREMKRLIDAGKPIDLITLTDSLEQQNLLELVGGFSYSATLSKDTPSAANIVAYSEIVARYSRARQLAALGNDLTREVSAPRADISAILEQSEKRIIDIAEKAEPEKGTSVIEGLERLISDLEIRNESGNGITGTPTGFDDLDTRTCGLQASDLVLLAGRPSMGKTALAMGIVTGALEQQRDSVVQVYSLEQPTEQLLMRMISSLGNVELQRLKSGLLEDEDWARISNVAGLIANEWRDRLIIDDSSYLTPSMLRIRARRSARKHGKPSLIMLDYLQLMRCPDQENRTQEIAEISRSLKALAKEMKCPVVALSQLNRSLESRADKRPNNGDLRDSGALEQDADVIMFVYRDEVYNPDTEDKGLAEIIIGKQRQGPIGMIRLRFDSRFTRFESLRAPAVQGGTY</sequence>
<dbReference type="GO" id="GO:1990077">
    <property type="term" value="C:primosome complex"/>
    <property type="evidence" value="ECO:0007669"/>
    <property type="project" value="UniProtKB-UniRule"/>
</dbReference>
<dbReference type="GO" id="GO:0005524">
    <property type="term" value="F:ATP binding"/>
    <property type="evidence" value="ECO:0007669"/>
    <property type="project" value="UniProtKB-UniRule"/>
</dbReference>
<evidence type="ECO:0000256" key="6">
    <source>
        <dbReference type="ARBA" id="ARBA00022806"/>
    </source>
</evidence>
<evidence type="ECO:0000313" key="16">
    <source>
        <dbReference type="Proteomes" id="UP000017700"/>
    </source>
</evidence>
<keyword evidence="3 12" id="KW-0235">DNA replication</keyword>
<dbReference type="OrthoDB" id="9773982at2"/>
<evidence type="ECO:0000256" key="8">
    <source>
        <dbReference type="ARBA" id="ARBA00023125"/>
    </source>
</evidence>
<dbReference type="KEGG" id="serq:CWC46_20185"/>
<dbReference type="PANTHER" id="PTHR30153:SF2">
    <property type="entry name" value="REPLICATIVE DNA HELICASE"/>
    <property type="match status" value="1"/>
</dbReference>
<dbReference type="STRING" id="104623.Ser39006_01467"/>
<evidence type="ECO:0000256" key="10">
    <source>
        <dbReference type="ARBA" id="ARBA00048954"/>
    </source>
</evidence>
<evidence type="ECO:0000256" key="7">
    <source>
        <dbReference type="ARBA" id="ARBA00022840"/>
    </source>
</evidence>
<dbReference type="Gene3D" id="3.40.50.300">
    <property type="entry name" value="P-loop containing nucleotide triphosphate hydrolases"/>
    <property type="match status" value="1"/>
</dbReference>
<evidence type="ECO:0000256" key="3">
    <source>
        <dbReference type="ARBA" id="ARBA00022705"/>
    </source>
</evidence>
<dbReference type="InterPro" id="IPR016136">
    <property type="entry name" value="DNA_helicase_N/primase_C"/>
</dbReference>
<comment type="catalytic activity">
    <reaction evidence="10 12">
        <text>ATP + H2O = ADP + phosphate + H(+)</text>
        <dbReference type="Rhea" id="RHEA:13065"/>
        <dbReference type="ChEBI" id="CHEBI:15377"/>
        <dbReference type="ChEBI" id="CHEBI:15378"/>
        <dbReference type="ChEBI" id="CHEBI:30616"/>
        <dbReference type="ChEBI" id="CHEBI:43474"/>
        <dbReference type="ChEBI" id="CHEBI:456216"/>
        <dbReference type="EC" id="5.6.2.3"/>
    </reaction>
</comment>
<dbReference type="NCBIfam" id="TIGR00665">
    <property type="entry name" value="DnaB"/>
    <property type="match status" value="1"/>
</dbReference>
<keyword evidence="7 12" id="KW-0067">ATP-binding</keyword>
<evidence type="ECO:0000313" key="17">
    <source>
        <dbReference type="Proteomes" id="UP000233778"/>
    </source>
</evidence>
<dbReference type="InterPro" id="IPR007694">
    <property type="entry name" value="DNA_helicase_DnaB-like_C"/>
</dbReference>
<feature type="domain" description="SF4 helicase" evidence="13">
    <location>
        <begin position="182"/>
        <end position="451"/>
    </location>
</feature>
<name>A0A2I5TNV4_SERS3</name>
<dbReference type="InterPro" id="IPR007692">
    <property type="entry name" value="DNA_helicase_DnaB"/>
</dbReference>
<dbReference type="PANTHER" id="PTHR30153">
    <property type="entry name" value="REPLICATIVE DNA HELICASE DNAB"/>
    <property type="match status" value="1"/>
</dbReference>
<comment type="function">
    <text evidence="12">The main replicative DNA helicase, it participates in initiation and elongation during chromosome replication. Travels ahead of the DNA replisome, separating dsDNA into templates for DNA synthesis. A processive ATP-dependent 5'-3' DNA helicase it has DNA-dependent ATPase activity.</text>
</comment>
<dbReference type="Proteomes" id="UP000233778">
    <property type="component" value="Chromosome"/>
</dbReference>
<keyword evidence="2 12" id="KW-0639">Primosome</keyword>
<dbReference type="EC" id="5.6.2.3" evidence="11 12"/>
<reference evidence="15 16" key="1">
    <citation type="journal article" date="2013" name="Genome Announc.">
        <title>Draft genome sequence of Serratia sp. strain ATCC 39006, a model bacterium for analysis of the biosynthesis and regulation of prodigiosin, a carbapenem, and gas vesicles.</title>
        <authorList>
            <person name="Fineran P.C."/>
            <person name="Iglesias Cans M.C."/>
            <person name="Ramsay J.P."/>
            <person name="Wilf N.M."/>
            <person name="Cossyleon D."/>
            <person name="McNeil M.B."/>
            <person name="Williamson N.R."/>
            <person name="Monson R.E."/>
            <person name="Becher S.A."/>
            <person name="Stanton J.A."/>
            <person name="Brugger K."/>
            <person name="Brown S.D."/>
            <person name="Salmond G.P."/>
        </authorList>
    </citation>
    <scope>NUCLEOTIDE SEQUENCE [LARGE SCALE GENOMIC DNA]</scope>
    <source>
        <strain evidence="15">ATCC 39006</strain>
        <strain evidence="16">ATCC 39006 / SC 11482</strain>
    </source>
</reference>